<accession>A0ABX7Y9X8</accession>
<protein>
    <submittedName>
        <fullName evidence="1">Nucleotidyltransferase domain-containing protein</fullName>
    </submittedName>
</protein>
<proteinExistence type="predicted"/>
<reference evidence="1 2" key="1">
    <citation type="submission" date="2021-03" db="EMBL/GenBank/DDBJ databases">
        <title>Human Oral Microbial Genomes.</title>
        <authorList>
            <person name="Johnston C.D."/>
            <person name="Chen T."/>
            <person name="Dewhirst F.E."/>
        </authorList>
    </citation>
    <scope>NUCLEOTIDE SEQUENCE [LARGE SCALE GENOMIC DNA]</scope>
    <source>
        <strain evidence="1 2">DSMZ 100122</strain>
    </source>
</reference>
<dbReference type="Proteomes" id="UP000678513">
    <property type="component" value="Chromosome"/>
</dbReference>
<organism evidence="1 2">
    <name type="scientific">Arachnia rubra</name>
    <dbReference type="NCBI Taxonomy" id="1547448"/>
    <lineage>
        <taxon>Bacteria</taxon>
        <taxon>Bacillati</taxon>
        <taxon>Actinomycetota</taxon>
        <taxon>Actinomycetes</taxon>
        <taxon>Propionibacteriales</taxon>
        <taxon>Propionibacteriaceae</taxon>
        <taxon>Arachnia</taxon>
    </lineage>
</organism>
<dbReference type="PANTHER" id="PTHR34817">
    <property type="entry name" value="NUCLEOTIDYLTRANSFERASE"/>
    <property type="match status" value="1"/>
</dbReference>
<dbReference type="PANTHER" id="PTHR34817:SF2">
    <property type="entry name" value="NUCLEOTIDYLTRANSFERASE"/>
    <property type="match status" value="1"/>
</dbReference>
<keyword evidence="2" id="KW-1185">Reference proteome</keyword>
<evidence type="ECO:0000313" key="2">
    <source>
        <dbReference type="Proteomes" id="UP000678513"/>
    </source>
</evidence>
<evidence type="ECO:0000313" key="1">
    <source>
        <dbReference type="EMBL" id="QUC09705.1"/>
    </source>
</evidence>
<sequence>MFCTLTDDFDAATVGRIQARLDEVELEHGVRVVWAVESGSRAWGFPSPDSDYDCRFFYIRSYDDYVSPWRPRDVIETPLDDVLDVNGWDLIKAVRLGAKSNATVLEWLRSPLVYRGQPEFAEELLELCKGLVNYDAVRNHYFHTGRYAWDRSGVTNGEVISLKKLFYAIRPAAALQWMRLHGSAVPPMNLAALLDEAPPAPDVLEAITALVEAKSVTRELGKGIAPEPIRRFIQHEFQLAAETKSGPRHPAAEARAQASQVFIDLVRRFAPHANVPAT</sequence>
<dbReference type="EMBL" id="CP072384">
    <property type="protein sequence ID" value="QUC09705.1"/>
    <property type="molecule type" value="Genomic_DNA"/>
</dbReference>
<dbReference type="Pfam" id="PF10127">
    <property type="entry name" value="RlaP"/>
    <property type="match status" value="1"/>
</dbReference>
<gene>
    <name evidence="1" type="ORF">J5A65_11470</name>
</gene>
<name>A0ABX7Y9X8_9ACTN</name>
<dbReference type="InterPro" id="IPR018775">
    <property type="entry name" value="RlaP"/>
</dbReference>